<accession>A0A1I4BCU7</accession>
<dbReference type="SMART" id="SM01022">
    <property type="entry name" value="ASCH"/>
    <property type="match status" value="1"/>
</dbReference>
<sequence>MIAAADPYADAVSFAFGDSPELADELLALVLSGRKTATCGALRDYGVAEPMPVVGRRDVVLDGQGRRAAVIETVEAIQRRFDEVDAAFARDEGEGDLSHEYWRKAHEAYFARNGGFSPDMILVCERFRLVEVFDRNDTKRVNP</sequence>
<dbReference type="CDD" id="cd06553">
    <property type="entry name" value="ASCH_Ef3133_like"/>
    <property type="match status" value="1"/>
</dbReference>
<evidence type="ECO:0000313" key="3">
    <source>
        <dbReference type="Proteomes" id="UP000323300"/>
    </source>
</evidence>
<dbReference type="RefSeq" id="WP_149761270.1">
    <property type="nucleotide sequence ID" value="NZ_BSPE01000007.1"/>
</dbReference>
<name>A0A1I4BCU7_9HYPH</name>
<dbReference type="Gene3D" id="3.10.400.10">
    <property type="entry name" value="Sulfate adenylyltransferase"/>
    <property type="match status" value="1"/>
</dbReference>
<evidence type="ECO:0000313" key="2">
    <source>
        <dbReference type="EMBL" id="SFK65781.1"/>
    </source>
</evidence>
<feature type="domain" description="ASCH" evidence="1">
    <location>
        <begin position="14"/>
        <end position="131"/>
    </location>
</feature>
<evidence type="ECO:0000259" key="1">
    <source>
        <dbReference type="SMART" id="SM01022"/>
    </source>
</evidence>
<dbReference type="PANTHER" id="PTHR39203">
    <property type="entry name" value="CYTOPLASMIC PROTEIN-RELATED"/>
    <property type="match status" value="1"/>
</dbReference>
<gene>
    <name evidence="2" type="ORF">SAMN04488498_1108</name>
</gene>
<dbReference type="SUPFAM" id="SSF88697">
    <property type="entry name" value="PUA domain-like"/>
    <property type="match status" value="1"/>
</dbReference>
<dbReference type="Proteomes" id="UP000323300">
    <property type="component" value="Unassembled WGS sequence"/>
</dbReference>
<dbReference type="AlphaFoldDB" id="A0A1I4BCU7"/>
<dbReference type="InterPro" id="IPR009326">
    <property type="entry name" value="DUF984"/>
</dbReference>
<dbReference type="InterPro" id="IPR007374">
    <property type="entry name" value="ASCH_domain"/>
</dbReference>
<keyword evidence="3" id="KW-1185">Reference proteome</keyword>
<organism evidence="2 3">
    <name type="scientific">Neomesorhizobium albiziae</name>
    <dbReference type="NCBI Taxonomy" id="335020"/>
    <lineage>
        <taxon>Bacteria</taxon>
        <taxon>Pseudomonadati</taxon>
        <taxon>Pseudomonadota</taxon>
        <taxon>Alphaproteobacteria</taxon>
        <taxon>Hyphomicrobiales</taxon>
        <taxon>Phyllobacteriaceae</taxon>
        <taxon>Neomesorhizobium</taxon>
    </lineage>
</organism>
<dbReference type="InterPro" id="IPR015947">
    <property type="entry name" value="PUA-like_sf"/>
</dbReference>
<dbReference type="EMBL" id="FOSL01000010">
    <property type="protein sequence ID" value="SFK65781.1"/>
    <property type="molecule type" value="Genomic_DNA"/>
</dbReference>
<dbReference type="OrthoDB" id="9807542at2"/>
<proteinExistence type="predicted"/>
<reference evidence="2 3" key="1">
    <citation type="submission" date="2016-10" db="EMBL/GenBank/DDBJ databases">
        <authorList>
            <person name="Varghese N."/>
            <person name="Submissions S."/>
        </authorList>
    </citation>
    <scope>NUCLEOTIDE SEQUENCE [LARGE SCALE GENOMIC DNA]</scope>
    <source>
        <strain evidence="2 3">DSM 21822</strain>
    </source>
</reference>
<dbReference type="PIRSF" id="PIRSF021320">
    <property type="entry name" value="DUF984"/>
    <property type="match status" value="1"/>
</dbReference>
<dbReference type="Pfam" id="PF04266">
    <property type="entry name" value="ASCH"/>
    <property type="match status" value="1"/>
</dbReference>
<dbReference type="PANTHER" id="PTHR39203:SF1">
    <property type="entry name" value="CYTOPLASMIC PROTEIN"/>
    <property type="match status" value="1"/>
</dbReference>
<protein>
    <submittedName>
        <fullName evidence="2">Uncharacterized protein YhfF</fullName>
    </submittedName>
</protein>